<evidence type="ECO:0000256" key="3">
    <source>
        <dbReference type="ARBA" id="ARBA00023163"/>
    </source>
</evidence>
<dbReference type="SUPFAM" id="SSF46785">
    <property type="entry name" value="Winged helix' DNA-binding domain"/>
    <property type="match status" value="1"/>
</dbReference>
<evidence type="ECO:0000256" key="2">
    <source>
        <dbReference type="ARBA" id="ARBA00023125"/>
    </source>
</evidence>
<dbReference type="PANTHER" id="PTHR33164:SF101">
    <property type="entry name" value="TRANSCRIPTIONAL REPRESSOR MPRA"/>
    <property type="match status" value="1"/>
</dbReference>
<organism evidence="5 6">
    <name type="scientific">[Mycobacterium] manitobense</name>
    <dbReference type="NCBI Taxonomy" id="190147"/>
    <lineage>
        <taxon>Bacteria</taxon>
        <taxon>Bacillati</taxon>
        <taxon>Actinomycetota</taxon>
        <taxon>Actinomycetes</taxon>
        <taxon>Mycobacteriales</taxon>
        <taxon>Mycobacteriaceae</taxon>
        <taxon>Mycolicibacterium</taxon>
    </lineage>
</organism>
<evidence type="ECO:0000313" key="6">
    <source>
        <dbReference type="Proteomes" id="UP001140293"/>
    </source>
</evidence>
<dbReference type="InterPro" id="IPR036388">
    <property type="entry name" value="WH-like_DNA-bd_sf"/>
</dbReference>
<feature type="domain" description="HTH marR-type" evidence="4">
    <location>
        <begin position="6"/>
        <end position="136"/>
    </location>
</feature>
<keyword evidence="6" id="KW-1185">Reference proteome</keyword>
<dbReference type="RefSeq" id="WP_264014932.1">
    <property type="nucleotide sequence ID" value="NZ_JACKSJ010000202.1"/>
</dbReference>
<dbReference type="SMART" id="SM00347">
    <property type="entry name" value="HTH_MARR"/>
    <property type="match status" value="1"/>
</dbReference>
<dbReference type="PROSITE" id="PS01117">
    <property type="entry name" value="HTH_MARR_1"/>
    <property type="match status" value="1"/>
</dbReference>
<dbReference type="Pfam" id="PF12802">
    <property type="entry name" value="MarR_2"/>
    <property type="match status" value="1"/>
</dbReference>
<dbReference type="EMBL" id="JACKSJ010000202">
    <property type="protein sequence ID" value="MCV7172759.1"/>
    <property type="molecule type" value="Genomic_DNA"/>
</dbReference>
<keyword evidence="2" id="KW-0238">DNA-binding</keyword>
<evidence type="ECO:0000313" key="5">
    <source>
        <dbReference type="EMBL" id="MCV7172759.1"/>
    </source>
</evidence>
<dbReference type="Proteomes" id="UP001140293">
    <property type="component" value="Unassembled WGS sequence"/>
</dbReference>
<name>A0A9X2YT43_9MYCO</name>
<dbReference type="PRINTS" id="PR00598">
    <property type="entry name" value="HTHMARR"/>
</dbReference>
<dbReference type="AlphaFoldDB" id="A0A9X2YT43"/>
<comment type="caution">
    <text evidence="5">The sequence shown here is derived from an EMBL/GenBank/DDBJ whole genome shotgun (WGS) entry which is preliminary data.</text>
</comment>
<reference evidence="5" key="2">
    <citation type="journal article" date="2022" name="BMC Genomics">
        <title>Comparative genome analysis of mycobacteria focusing on tRNA and non-coding RNA.</title>
        <authorList>
            <person name="Behra P.R.K."/>
            <person name="Pettersson B.M.F."/>
            <person name="Ramesh M."/>
            <person name="Das S."/>
            <person name="Dasgupta S."/>
            <person name="Kirsebom L.A."/>
        </authorList>
    </citation>
    <scope>NUCLEOTIDE SEQUENCE</scope>
    <source>
        <strain evidence="5">DSM 44615</strain>
    </source>
</reference>
<keyword evidence="1" id="KW-0805">Transcription regulation</keyword>
<dbReference type="PROSITE" id="PS50995">
    <property type="entry name" value="HTH_MARR_2"/>
    <property type="match status" value="1"/>
</dbReference>
<protein>
    <submittedName>
        <fullName evidence="5">MarR family transcriptional regulator</fullName>
    </submittedName>
</protein>
<evidence type="ECO:0000259" key="4">
    <source>
        <dbReference type="PROSITE" id="PS50995"/>
    </source>
</evidence>
<evidence type="ECO:0000256" key="1">
    <source>
        <dbReference type="ARBA" id="ARBA00023015"/>
    </source>
</evidence>
<sequence>MVEPSGHLAMSTVLRLHRSMTAVVDQQLKSGFALRLIDYEILKELQQADDVRLLGEVARRLSVHATTVSIACDRLAERGLLTRQRHPTDRRATLVTITGEGRAVAEGATAALCSVGFGVTADDARTLTDALTSLYGSVTPY</sequence>
<dbReference type="InterPro" id="IPR039422">
    <property type="entry name" value="MarR/SlyA-like"/>
</dbReference>
<reference evidence="5" key="1">
    <citation type="submission" date="2020-07" db="EMBL/GenBank/DDBJ databases">
        <authorList>
            <person name="Pettersson B.M.F."/>
            <person name="Behra P.R.K."/>
            <person name="Ramesh M."/>
            <person name="Das S."/>
            <person name="Dasgupta S."/>
            <person name="Kirsebom L.A."/>
        </authorList>
    </citation>
    <scope>NUCLEOTIDE SEQUENCE</scope>
    <source>
        <strain evidence="5">DSM 44615</strain>
    </source>
</reference>
<dbReference type="PANTHER" id="PTHR33164">
    <property type="entry name" value="TRANSCRIPTIONAL REGULATOR, MARR FAMILY"/>
    <property type="match status" value="1"/>
</dbReference>
<dbReference type="Gene3D" id="1.10.10.10">
    <property type="entry name" value="Winged helix-like DNA-binding domain superfamily/Winged helix DNA-binding domain"/>
    <property type="match status" value="1"/>
</dbReference>
<accession>A0A9X2YT43</accession>
<dbReference type="InterPro" id="IPR023187">
    <property type="entry name" value="Tscrpt_reg_MarR-type_CS"/>
</dbReference>
<dbReference type="GO" id="GO:0006950">
    <property type="term" value="P:response to stress"/>
    <property type="evidence" value="ECO:0007669"/>
    <property type="project" value="TreeGrafter"/>
</dbReference>
<gene>
    <name evidence="5" type="ORF">H7I41_22820</name>
</gene>
<dbReference type="InterPro" id="IPR000835">
    <property type="entry name" value="HTH_MarR-typ"/>
</dbReference>
<proteinExistence type="predicted"/>
<dbReference type="InterPro" id="IPR036390">
    <property type="entry name" value="WH_DNA-bd_sf"/>
</dbReference>
<dbReference type="GO" id="GO:0003677">
    <property type="term" value="F:DNA binding"/>
    <property type="evidence" value="ECO:0007669"/>
    <property type="project" value="UniProtKB-KW"/>
</dbReference>
<dbReference type="GO" id="GO:0003700">
    <property type="term" value="F:DNA-binding transcription factor activity"/>
    <property type="evidence" value="ECO:0007669"/>
    <property type="project" value="InterPro"/>
</dbReference>
<keyword evidence="3" id="KW-0804">Transcription</keyword>